<evidence type="ECO:0000256" key="2">
    <source>
        <dbReference type="SAM" id="Phobius"/>
    </source>
</evidence>
<dbReference type="EMBL" id="CP045929">
    <property type="protein sequence ID" value="QGK72487.1"/>
    <property type="molecule type" value="Genomic_DNA"/>
</dbReference>
<reference evidence="5" key="1">
    <citation type="submission" date="2019-11" db="EMBL/GenBank/DDBJ databases">
        <title>The complete genome sequence of Saccharopolyspora sp. E2A.</title>
        <authorList>
            <person name="Zhang G."/>
        </authorList>
    </citation>
    <scope>NUCLEOTIDE SEQUENCE [LARGE SCALE GENOMIC DNA]</scope>
    <source>
        <strain evidence="5">E2A</strain>
    </source>
</reference>
<feature type="transmembrane region" description="Helical" evidence="2">
    <location>
        <begin position="90"/>
        <end position="108"/>
    </location>
</feature>
<dbReference type="PANTHER" id="PTHR40763">
    <property type="entry name" value="MEMBRANE PROTEIN-RELATED"/>
    <property type="match status" value="1"/>
</dbReference>
<name>A0A5Q3QNZ6_9PSEU</name>
<feature type="compositionally biased region" description="Basic and acidic residues" evidence="1">
    <location>
        <begin position="146"/>
        <end position="157"/>
    </location>
</feature>
<keyword evidence="2" id="KW-1133">Transmembrane helix</keyword>
<gene>
    <name evidence="4" type="ORF">GIY23_21930</name>
</gene>
<dbReference type="PANTHER" id="PTHR40763:SF4">
    <property type="entry name" value="DUF1707 DOMAIN-CONTAINING PROTEIN"/>
    <property type="match status" value="1"/>
</dbReference>
<organism evidence="4 5">
    <name type="scientific">Allosaccharopolyspora coralli</name>
    <dbReference type="NCBI Taxonomy" id="2665642"/>
    <lineage>
        <taxon>Bacteria</taxon>
        <taxon>Bacillati</taxon>
        <taxon>Actinomycetota</taxon>
        <taxon>Actinomycetes</taxon>
        <taxon>Pseudonocardiales</taxon>
        <taxon>Pseudonocardiaceae</taxon>
        <taxon>Allosaccharopolyspora</taxon>
    </lineage>
</organism>
<evidence type="ECO:0000313" key="4">
    <source>
        <dbReference type="EMBL" id="QGK72487.1"/>
    </source>
</evidence>
<protein>
    <submittedName>
        <fullName evidence="4">DUF1707 domain-containing protein</fullName>
    </submittedName>
</protein>
<dbReference type="Pfam" id="PF08044">
    <property type="entry name" value="DUF1707"/>
    <property type="match status" value="1"/>
</dbReference>
<evidence type="ECO:0000313" key="5">
    <source>
        <dbReference type="Proteomes" id="UP000371041"/>
    </source>
</evidence>
<evidence type="ECO:0000259" key="3">
    <source>
        <dbReference type="Pfam" id="PF08044"/>
    </source>
</evidence>
<keyword evidence="5" id="KW-1185">Reference proteome</keyword>
<feature type="domain" description="DUF1707" evidence="3">
    <location>
        <begin position="9"/>
        <end position="61"/>
    </location>
</feature>
<keyword evidence="2" id="KW-0472">Membrane</keyword>
<keyword evidence="2" id="KW-0812">Transmembrane</keyword>
<proteinExistence type="predicted"/>
<accession>A0A5Q3QNZ6</accession>
<dbReference type="KEGG" id="sace:GIY23_21930"/>
<feature type="region of interest" description="Disordered" evidence="1">
    <location>
        <begin position="137"/>
        <end position="157"/>
    </location>
</feature>
<dbReference type="Proteomes" id="UP000371041">
    <property type="component" value="Chromosome"/>
</dbReference>
<dbReference type="AlphaFoldDB" id="A0A5Q3QNZ6"/>
<evidence type="ECO:0000256" key="1">
    <source>
        <dbReference type="SAM" id="MobiDB-lite"/>
    </source>
</evidence>
<sequence>MAEPNEPSMRASDRDRETVAERLRVALEEGRLDLAEYDDRLRRAYAAVVRADLVPLTSDLPEPEAPAPPDAEVAKREKAKAKHAKEWRDWAGTSFVLVGIWAVISLAVGEAIFFWPIFPVGIWAVVLLAGMLFGDEDDEDDGGEQGGDKENGKGWSH</sequence>
<dbReference type="InterPro" id="IPR012551">
    <property type="entry name" value="DUF1707_SHOCT-like"/>
</dbReference>
<feature type="region of interest" description="Disordered" evidence="1">
    <location>
        <begin position="58"/>
        <end position="78"/>
    </location>
</feature>
<feature type="transmembrane region" description="Helical" evidence="2">
    <location>
        <begin position="114"/>
        <end position="133"/>
    </location>
</feature>